<sequence>MTEPISMSIGRHRLEGELSLPNSPRGIVVFAHGSGSSRRSRRNLQVAGALQNRGLGTLLFDLLTPQEAEVRANVFDIPLLSQRVLEALDALASSPAAQQPVGLFGASTGAAAALVAAARRPQAVQAVVSRGGRPDVAIEELGKVRAATLLIVGGEDREVLAMNRTALQALHCVKRLEIVPRATHLFEEAGALQTVAGLACAWFVEYLGPASALGTAPGTAFGR</sequence>
<dbReference type="GO" id="GO:0016787">
    <property type="term" value="F:hydrolase activity"/>
    <property type="evidence" value="ECO:0007669"/>
    <property type="project" value="UniProtKB-KW"/>
</dbReference>
<evidence type="ECO:0000313" key="2">
    <source>
        <dbReference type="EMBL" id="MEJ8810813.1"/>
    </source>
</evidence>
<name>A0ABU8VAY2_9BURK</name>
<feature type="domain" description="Serine aminopeptidase S33" evidence="1">
    <location>
        <begin position="23"/>
        <end position="129"/>
    </location>
</feature>
<keyword evidence="2" id="KW-0378">Hydrolase</keyword>
<dbReference type="InterPro" id="IPR022742">
    <property type="entry name" value="Hydrolase_4"/>
</dbReference>
<evidence type="ECO:0000259" key="1">
    <source>
        <dbReference type="Pfam" id="PF12146"/>
    </source>
</evidence>
<comment type="caution">
    <text evidence="2">The sequence shown here is derived from an EMBL/GenBank/DDBJ whole genome shotgun (WGS) entry which is preliminary data.</text>
</comment>
<accession>A0ABU8VAY2</accession>
<protein>
    <submittedName>
        <fullName evidence="2">Alpha/beta family hydrolase</fullName>
    </submittedName>
</protein>
<dbReference type="InterPro" id="IPR029058">
    <property type="entry name" value="AB_hydrolase_fold"/>
</dbReference>
<dbReference type="EMBL" id="JBBKZU010000002">
    <property type="protein sequence ID" value="MEJ8810813.1"/>
    <property type="molecule type" value="Genomic_DNA"/>
</dbReference>
<keyword evidence="3" id="KW-1185">Reference proteome</keyword>
<dbReference type="PANTHER" id="PTHR22946">
    <property type="entry name" value="DIENELACTONE HYDROLASE DOMAIN-CONTAINING PROTEIN-RELATED"/>
    <property type="match status" value="1"/>
</dbReference>
<organism evidence="2 3">
    <name type="scientific">Variovorax ureilyticus</name>
    <dbReference type="NCBI Taxonomy" id="1836198"/>
    <lineage>
        <taxon>Bacteria</taxon>
        <taxon>Pseudomonadati</taxon>
        <taxon>Pseudomonadota</taxon>
        <taxon>Betaproteobacteria</taxon>
        <taxon>Burkholderiales</taxon>
        <taxon>Comamonadaceae</taxon>
        <taxon>Variovorax</taxon>
    </lineage>
</organism>
<dbReference type="Proteomes" id="UP001365846">
    <property type="component" value="Unassembled WGS sequence"/>
</dbReference>
<proteinExistence type="predicted"/>
<dbReference type="RefSeq" id="WP_340356122.1">
    <property type="nucleotide sequence ID" value="NZ_JBBKZU010000002.1"/>
</dbReference>
<dbReference type="SUPFAM" id="SSF53474">
    <property type="entry name" value="alpha/beta-Hydrolases"/>
    <property type="match status" value="1"/>
</dbReference>
<gene>
    <name evidence="2" type="ORF">WKW77_07015</name>
</gene>
<dbReference type="Pfam" id="PF12146">
    <property type="entry name" value="Hydrolase_4"/>
    <property type="match status" value="1"/>
</dbReference>
<dbReference type="InterPro" id="IPR050261">
    <property type="entry name" value="FrsA_esterase"/>
</dbReference>
<dbReference type="Gene3D" id="3.40.50.1820">
    <property type="entry name" value="alpha/beta hydrolase"/>
    <property type="match status" value="1"/>
</dbReference>
<reference evidence="2 3" key="1">
    <citation type="submission" date="2024-03" db="EMBL/GenBank/DDBJ databases">
        <title>Novel species of the genus Variovorax.</title>
        <authorList>
            <person name="Liu Q."/>
            <person name="Xin Y.-H."/>
        </authorList>
    </citation>
    <scope>NUCLEOTIDE SEQUENCE [LARGE SCALE GENOMIC DNA]</scope>
    <source>
        <strain evidence="2 3">KACC 18899</strain>
    </source>
</reference>
<evidence type="ECO:0000313" key="3">
    <source>
        <dbReference type="Proteomes" id="UP001365846"/>
    </source>
</evidence>